<evidence type="ECO:0000313" key="10">
    <source>
        <dbReference type="Proteomes" id="UP000248857"/>
    </source>
</evidence>
<evidence type="ECO:0000259" key="8">
    <source>
        <dbReference type="Pfam" id="PF16901"/>
    </source>
</evidence>
<dbReference type="InterPro" id="IPR031656">
    <property type="entry name" value="DAO_C"/>
</dbReference>
<dbReference type="InterPro" id="IPR036188">
    <property type="entry name" value="FAD/NAD-bd_sf"/>
</dbReference>
<dbReference type="NCBIfam" id="NF008899">
    <property type="entry name" value="PRK12266.1"/>
    <property type="match status" value="1"/>
</dbReference>
<evidence type="ECO:0000256" key="5">
    <source>
        <dbReference type="ARBA" id="ARBA00023002"/>
    </source>
</evidence>
<proteinExistence type="inferred from homology"/>
<evidence type="ECO:0000256" key="2">
    <source>
        <dbReference type="ARBA" id="ARBA00007330"/>
    </source>
</evidence>
<dbReference type="Pfam" id="PF01266">
    <property type="entry name" value="DAO"/>
    <property type="match status" value="1"/>
</dbReference>
<evidence type="ECO:0000256" key="4">
    <source>
        <dbReference type="ARBA" id="ARBA00022827"/>
    </source>
</evidence>
<evidence type="ECO:0000256" key="1">
    <source>
        <dbReference type="ARBA" id="ARBA00001974"/>
    </source>
</evidence>
<dbReference type="InterPro" id="IPR000447">
    <property type="entry name" value="G3P_DH_FAD-dep"/>
</dbReference>
<dbReference type="Pfam" id="PF16901">
    <property type="entry name" value="DAO_C"/>
    <property type="match status" value="1"/>
</dbReference>
<dbReference type="Gene3D" id="3.30.9.10">
    <property type="entry name" value="D-Amino Acid Oxidase, subunit A, domain 2"/>
    <property type="match status" value="1"/>
</dbReference>
<protein>
    <recommendedName>
        <fullName evidence="6">Glycerol-3-phosphate dehydrogenase</fullName>
        <ecNumber evidence="6">1.1.5.3</ecNumber>
    </recommendedName>
</protein>
<dbReference type="PANTHER" id="PTHR11985:SF15">
    <property type="entry name" value="GLYCEROL-3-PHOSPHATE DEHYDROGENASE, MITOCHONDRIAL"/>
    <property type="match status" value="1"/>
</dbReference>
<dbReference type="GO" id="GO:0009331">
    <property type="term" value="C:glycerol-3-phosphate dehydrogenase (FAD) complex"/>
    <property type="evidence" value="ECO:0007669"/>
    <property type="project" value="UniProtKB-UniRule"/>
</dbReference>
<evidence type="ECO:0000256" key="6">
    <source>
        <dbReference type="RuleBase" id="RU361217"/>
    </source>
</evidence>
<dbReference type="PRINTS" id="PR01001">
    <property type="entry name" value="FADG3PDH"/>
</dbReference>
<feature type="domain" description="FAD dependent oxidoreductase" evidence="7">
    <location>
        <begin position="13"/>
        <end position="346"/>
    </location>
</feature>
<dbReference type="PROSITE" id="PS00977">
    <property type="entry name" value="FAD_G3PDH_1"/>
    <property type="match status" value="1"/>
</dbReference>
<evidence type="ECO:0000256" key="3">
    <source>
        <dbReference type="ARBA" id="ARBA00022630"/>
    </source>
</evidence>
<keyword evidence="4" id="KW-0274">FAD</keyword>
<sequence length="552" mass="61174">MRSFQEIQNTSYDLIVIGGGINGAGIARDAALRGLKTILIEKGDFAGGTTSCPSRLIHGGLRYLEYFEFNLVRESLREREVLLHTAPHLVRPLQLSIPIYADGARPYRLIQVGMILYDLLSYDKTVPNHRMLSLGQVRQLFRSLNPKELKGAAQYYDAQVVYAERLCLENILSAQAAGATVLNYVQVMGLEKSQNHLSTITCKDQLTGEAFTLSAGQQTVVANTTGPWVDEVLQSGEHPIREKPLMGGTKGSHIIVPKFPGAPDTAFYVEAASDNRPFFIIPWLDRYLIGTTDLPYSGDLNHVKADNQEIEYLIEETNRTIPTANLTLTDVLYTYSGVRPLPYTDAQTPSSITRKHILHDHAPEGIANLISLVGGKWTTYRQVGEEYVDAAYRKLGRPVPPCHTRKKPLPGALDQTDIARANAVAQYKSQLSLTVIDHLFSLYGSKALEVLALTEKSTDLAESIVPGLLDIKAQVVYAVETELAHTLVDICCRRMLIAMQGNYGFDALPAITETLSKHCGWSQGECDRQEKAYRTYIETQHQPDYALASAHT</sequence>
<dbReference type="InterPro" id="IPR038299">
    <property type="entry name" value="DAO_C_sf"/>
</dbReference>
<accession>A0A2W1JNK8</accession>
<dbReference type="EC" id="1.1.5.3" evidence="6"/>
<dbReference type="RefSeq" id="WP_110987722.1">
    <property type="nucleotide sequence ID" value="NZ_CAWNWM010000014.1"/>
</dbReference>
<feature type="domain" description="Alpha-glycerophosphate oxidase C-terminal" evidence="8">
    <location>
        <begin position="402"/>
        <end position="524"/>
    </location>
</feature>
<keyword evidence="3 6" id="KW-0285">Flavoprotein</keyword>
<dbReference type="PANTHER" id="PTHR11985">
    <property type="entry name" value="GLYCEROL-3-PHOSPHATE DEHYDROGENASE"/>
    <property type="match status" value="1"/>
</dbReference>
<keyword evidence="5 6" id="KW-0560">Oxidoreductase</keyword>
<organism evidence="9 10">
    <name type="scientific">Acaryochloris thomasi RCC1774</name>
    <dbReference type="NCBI Taxonomy" id="1764569"/>
    <lineage>
        <taxon>Bacteria</taxon>
        <taxon>Bacillati</taxon>
        <taxon>Cyanobacteriota</taxon>
        <taxon>Cyanophyceae</taxon>
        <taxon>Acaryochloridales</taxon>
        <taxon>Acaryochloridaceae</taxon>
        <taxon>Acaryochloris</taxon>
        <taxon>Acaryochloris thomasi</taxon>
    </lineage>
</organism>
<dbReference type="AlphaFoldDB" id="A0A2W1JNK8"/>
<comment type="cofactor">
    <cofactor evidence="1 6">
        <name>FAD</name>
        <dbReference type="ChEBI" id="CHEBI:57692"/>
    </cofactor>
</comment>
<comment type="similarity">
    <text evidence="2 6">Belongs to the FAD-dependent glycerol-3-phosphate dehydrogenase family.</text>
</comment>
<keyword evidence="10" id="KW-1185">Reference proteome</keyword>
<dbReference type="Proteomes" id="UP000248857">
    <property type="component" value="Unassembled WGS sequence"/>
</dbReference>
<dbReference type="SUPFAM" id="SSF51905">
    <property type="entry name" value="FAD/NAD(P)-binding domain"/>
    <property type="match status" value="1"/>
</dbReference>
<reference evidence="9 10" key="1">
    <citation type="journal article" date="2018" name="Sci. Rep.">
        <title>A novel species of the marine cyanobacterium Acaryochloris with a unique pigment content and lifestyle.</title>
        <authorList>
            <person name="Partensky F."/>
            <person name="Six C."/>
            <person name="Ratin M."/>
            <person name="Garczarek L."/>
            <person name="Vaulot D."/>
            <person name="Probert I."/>
            <person name="Calteau A."/>
            <person name="Gourvil P."/>
            <person name="Marie D."/>
            <person name="Grebert T."/>
            <person name="Bouchier C."/>
            <person name="Le Panse S."/>
            <person name="Gachenot M."/>
            <person name="Rodriguez F."/>
            <person name="Garrido J.L."/>
        </authorList>
    </citation>
    <scope>NUCLEOTIDE SEQUENCE [LARGE SCALE GENOMIC DNA]</scope>
    <source>
        <strain evidence="9 10">RCC1774</strain>
    </source>
</reference>
<dbReference type="Gene3D" id="1.10.8.870">
    <property type="entry name" value="Alpha-glycerophosphate oxidase, cap domain"/>
    <property type="match status" value="1"/>
</dbReference>
<evidence type="ECO:0000259" key="7">
    <source>
        <dbReference type="Pfam" id="PF01266"/>
    </source>
</evidence>
<gene>
    <name evidence="9" type="primary">glpD2</name>
    <name evidence="9" type="ORF">C1752_04494</name>
</gene>
<dbReference type="GO" id="GO:0004368">
    <property type="term" value="F:glycerol-3-phosphate dehydrogenase (quinone) activity"/>
    <property type="evidence" value="ECO:0007669"/>
    <property type="project" value="UniProtKB-EC"/>
</dbReference>
<comment type="caution">
    <text evidence="9">The sequence shown here is derived from an EMBL/GenBank/DDBJ whole genome shotgun (WGS) entry which is preliminary data.</text>
</comment>
<dbReference type="OrthoDB" id="9766796at2"/>
<evidence type="ECO:0000313" key="9">
    <source>
        <dbReference type="EMBL" id="PZD71734.1"/>
    </source>
</evidence>
<dbReference type="Gene3D" id="3.50.50.60">
    <property type="entry name" value="FAD/NAD(P)-binding domain"/>
    <property type="match status" value="1"/>
</dbReference>
<comment type="catalytic activity">
    <reaction evidence="6">
        <text>a quinone + sn-glycerol 3-phosphate = dihydroxyacetone phosphate + a quinol</text>
        <dbReference type="Rhea" id="RHEA:18977"/>
        <dbReference type="ChEBI" id="CHEBI:24646"/>
        <dbReference type="ChEBI" id="CHEBI:57597"/>
        <dbReference type="ChEBI" id="CHEBI:57642"/>
        <dbReference type="ChEBI" id="CHEBI:132124"/>
        <dbReference type="EC" id="1.1.5.3"/>
    </reaction>
</comment>
<dbReference type="GO" id="GO:0046168">
    <property type="term" value="P:glycerol-3-phosphate catabolic process"/>
    <property type="evidence" value="ECO:0007669"/>
    <property type="project" value="TreeGrafter"/>
</dbReference>
<name>A0A2W1JNK8_9CYAN</name>
<dbReference type="NCBIfam" id="NF009906">
    <property type="entry name" value="PRK13369.1"/>
    <property type="match status" value="1"/>
</dbReference>
<dbReference type="EMBL" id="PQWO01000014">
    <property type="protein sequence ID" value="PZD71734.1"/>
    <property type="molecule type" value="Genomic_DNA"/>
</dbReference>
<dbReference type="InterPro" id="IPR006076">
    <property type="entry name" value="FAD-dep_OxRdtase"/>
</dbReference>